<evidence type="ECO:0000259" key="14">
    <source>
        <dbReference type="PROSITE" id="PS50926"/>
    </source>
</evidence>
<dbReference type="Gene3D" id="3.40.50.12160">
    <property type="entry name" value="Methylthiotransferase, N-terminal domain"/>
    <property type="match status" value="1"/>
</dbReference>
<dbReference type="GO" id="GO:0051539">
    <property type="term" value="F:4 iron, 4 sulfur cluster binding"/>
    <property type="evidence" value="ECO:0007669"/>
    <property type="project" value="UniProtKB-UniRule"/>
</dbReference>
<keyword evidence="5 13" id="KW-0479">Metal-binding</keyword>
<dbReference type="InterPro" id="IPR058240">
    <property type="entry name" value="rSAM_sf"/>
</dbReference>
<dbReference type="InterPro" id="IPR006463">
    <property type="entry name" value="MiaB_methiolase"/>
</dbReference>
<dbReference type="HAMAP" id="MF_01864">
    <property type="entry name" value="tRNA_metthiotr_MiaB"/>
    <property type="match status" value="1"/>
</dbReference>
<evidence type="ECO:0000256" key="13">
    <source>
        <dbReference type="HAMAP-Rule" id="MF_01864"/>
    </source>
</evidence>
<dbReference type="GO" id="GO:0046872">
    <property type="term" value="F:metal ion binding"/>
    <property type="evidence" value="ECO:0007669"/>
    <property type="project" value="UniProtKB-KW"/>
</dbReference>
<dbReference type="InterPro" id="IPR006638">
    <property type="entry name" value="Elp3/MiaA/NifB-like_rSAM"/>
</dbReference>
<protein>
    <recommendedName>
        <fullName evidence="10 13">tRNA-2-methylthio-N(6)-dimethylallyladenosine synthase</fullName>
        <ecNumber evidence="8 13">2.8.4.3</ecNumber>
    </recommendedName>
    <alternativeName>
        <fullName evidence="12 13">(Dimethylallyl)adenosine tRNA methylthiotransferase MiaB</fullName>
    </alternativeName>
    <alternativeName>
        <fullName evidence="11 13">tRNA-i(6)A37 methylthiotransferase</fullName>
    </alternativeName>
</protein>
<feature type="domain" description="MTTase N-terminal" evidence="15">
    <location>
        <begin position="65"/>
        <end position="184"/>
    </location>
</feature>
<dbReference type="SFLD" id="SFLDF00273">
    <property type="entry name" value="(dimethylallyl)adenosine_tRNA"/>
    <property type="match status" value="1"/>
</dbReference>
<keyword evidence="4 13" id="KW-0949">S-adenosyl-L-methionine</keyword>
<feature type="binding site" evidence="13">
    <location>
        <position position="110"/>
    </location>
    <ligand>
        <name>[4Fe-4S] cluster</name>
        <dbReference type="ChEBI" id="CHEBI:49883"/>
        <label>1</label>
    </ligand>
</feature>
<dbReference type="SFLD" id="SFLDS00029">
    <property type="entry name" value="Radical_SAM"/>
    <property type="match status" value="1"/>
</dbReference>
<dbReference type="AlphaFoldDB" id="C0BA88"/>
<dbReference type="InterPro" id="IPR038135">
    <property type="entry name" value="Methylthiotransferase_N_sf"/>
</dbReference>
<evidence type="ECO:0000313" key="17">
    <source>
        <dbReference type="EMBL" id="EEG89730.1"/>
    </source>
</evidence>
<feature type="domain" description="Radical SAM core" evidence="16">
    <location>
        <begin position="207"/>
        <end position="437"/>
    </location>
</feature>
<keyword evidence="6 13" id="KW-0408">Iron</keyword>
<dbReference type="PROSITE" id="PS50926">
    <property type="entry name" value="TRAM"/>
    <property type="match status" value="1"/>
</dbReference>
<dbReference type="InterPro" id="IPR007197">
    <property type="entry name" value="rSAM"/>
</dbReference>
<proteinExistence type="inferred from homology"/>
<comment type="subcellular location">
    <subcellularLocation>
        <location evidence="13">Cytoplasm</location>
    </subcellularLocation>
</comment>
<evidence type="ECO:0000256" key="8">
    <source>
        <dbReference type="ARBA" id="ARBA00033765"/>
    </source>
</evidence>
<organism evidence="17 18">
    <name type="scientific">Coprococcus comes ATCC 27758</name>
    <dbReference type="NCBI Taxonomy" id="470146"/>
    <lineage>
        <taxon>Bacteria</taxon>
        <taxon>Bacillati</taxon>
        <taxon>Bacillota</taxon>
        <taxon>Clostridia</taxon>
        <taxon>Lachnospirales</taxon>
        <taxon>Lachnospiraceae</taxon>
        <taxon>Coprococcus</taxon>
    </lineage>
</organism>
<comment type="cofactor">
    <cofactor evidence="13">
        <name>[4Fe-4S] cluster</name>
        <dbReference type="ChEBI" id="CHEBI:49883"/>
    </cofactor>
    <text evidence="13">Binds 2 [4Fe-4S] clusters. One cluster is coordinated with 3 cysteines and an exchangeable S-adenosyl-L-methionine.</text>
</comment>
<dbReference type="FunFam" id="3.40.50.12160:FF:000003">
    <property type="entry name" value="CDK5 regulatory subunit-associated protein 1"/>
    <property type="match status" value="1"/>
</dbReference>
<evidence type="ECO:0000259" key="16">
    <source>
        <dbReference type="PROSITE" id="PS51918"/>
    </source>
</evidence>
<dbReference type="InterPro" id="IPR005839">
    <property type="entry name" value="Methylthiotransferase"/>
</dbReference>
<comment type="similarity">
    <text evidence="13">Belongs to the methylthiotransferase family. MiaB subfamily.</text>
</comment>
<evidence type="ECO:0000256" key="3">
    <source>
        <dbReference type="ARBA" id="ARBA00022679"/>
    </source>
</evidence>
<dbReference type="Proteomes" id="UP000003793">
    <property type="component" value="Unassembled WGS sequence"/>
</dbReference>
<dbReference type="PROSITE" id="PS51449">
    <property type="entry name" value="MTTASE_N"/>
    <property type="match status" value="1"/>
</dbReference>
<dbReference type="Gene3D" id="3.80.30.20">
    <property type="entry name" value="tm_1862 like domain"/>
    <property type="match status" value="1"/>
</dbReference>
<evidence type="ECO:0000256" key="1">
    <source>
        <dbReference type="ARBA" id="ARBA00003234"/>
    </source>
</evidence>
<feature type="binding site" evidence="13">
    <location>
        <position position="145"/>
    </location>
    <ligand>
        <name>[4Fe-4S] cluster</name>
        <dbReference type="ChEBI" id="CHEBI:49883"/>
        <label>1</label>
    </ligand>
</feature>
<evidence type="ECO:0000256" key="5">
    <source>
        <dbReference type="ARBA" id="ARBA00022723"/>
    </source>
</evidence>
<dbReference type="NCBIfam" id="TIGR01574">
    <property type="entry name" value="miaB-methiolase"/>
    <property type="match status" value="1"/>
</dbReference>
<comment type="function">
    <text evidence="1 13">Catalyzes the methylthiolation of N6-(dimethylallyl)adenosine (i(6)A), leading to the formation of 2-methylthio-N6-(dimethylallyl)adenosine (ms(2)i(6)A) at position 37 in tRNAs that read codons beginning with uridine.</text>
</comment>
<dbReference type="EC" id="2.8.4.3" evidence="8 13"/>
<feature type="binding site" evidence="13">
    <location>
        <position position="228"/>
    </location>
    <ligand>
        <name>[4Fe-4S] cluster</name>
        <dbReference type="ChEBI" id="CHEBI:49883"/>
        <label>2</label>
        <note>4Fe-4S-S-AdoMet</note>
    </ligand>
</feature>
<evidence type="ECO:0000256" key="4">
    <source>
        <dbReference type="ARBA" id="ARBA00022691"/>
    </source>
</evidence>
<dbReference type="Pfam" id="PF00919">
    <property type="entry name" value="UPF0004"/>
    <property type="match status" value="1"/>
</dbReference>
<keyword evidence="2 13" id="KW-0004">4Fe-4S</keyword>
<dbReference type="Pfam" id="PF04055">
    <property type="entry name" value="Radical_SAM"/>
    <property type="match status" value="1"/>
</dbReference>
<accession>C0BA88</accession>
<dbReference type="PROSITE" id="PS51918">
    <property type="entry name" value="RADICAL_SAM"/>
    <property type="match status" value="1"/>
</dbReference>
<comment type="caution">
    <text evidence="17">The sequence shown here is derived from an EMBL/GenBank/DDBJ whole genome shotgun (WGS) entry which is preliminary data.</text>
</comment>
<keyword evidence="13" id="KW-0819">tRNA processing</keyword>
<dbReference type="GO" id="GO:0035597">
    <property type="term" value="F:tRNA-2-methylthio-N(6)-dimethylallyladenosine(37) synthase activity"/>
    <property type="evidence" value="ECO:0007669"/>
    <property type="project" value="UniProtKB-EC"/>
</dbReference>
<dbReference type="SUPFAM" id="SSF102114">
    <property type="entry name" value="Radical SAM enzymes"/>
    <property type="match status" value="1"/>
</dbReference>
<evidence type="ECO:0000256" key="7">
    <source>
        <dbReference type="ARBA" id="ARBA00023014"/>
    </source>
</evidence>
<dbReference type="InterPro" id="IPR002792">
    <property type="entry name" value="TRAM_dom"/>
</dbReference>
<feature type="binding site" evidence="13">
    <location>
        <position position="74"/>
    </location>
    <ligand>
        <name>[4Fe-4S] cluster</name>
        <dbReference type="ChEBI" id="CHEBI:49883"/>
        <label>1</label>
    </ligand>
</feature>
<keyword evidence="13" id="KW-0963">Cytoplasm</keyword>
<evidence type="ECO:0000256" key="12">
    <source>
        <dbReference type="ARBA" id="ARBA00081141"/>
    </source>
</evidence>
<reference evidence="17 18" key="1">
    <citation type="submission" date="2009-02" db="EMBL/GenBank/DDBJ databases">
        <authorList>
            <person name="Fulton L."/>
            <person name="Clifton S."/>
            <person name="Fulton B."/>
            <person name="Xu J."/>
            <person name="Minx P."/>
            <person name="Pepin K.H."/>
            <person name="Johnson M."/>
            <person name="Bhonagiri V."/>
            <person name="Nash W.E."/>
            <person name="Mardis E.R."/>
            <person name="Wilson R.K."/>
        </authorList>
    </citation>
    <scope>NUCLEOTIDE SEQUENCE [LARGE SCALE GENOMIC DNA]</scope>
    <source>
        <strain evidence="17 18">ATCC 27758</strain>
    </source>
</reference>
<dbReference type="PANTHER" id="PTHR43020:SF2">
    <property type="entry name" value="MITOCHONDRIAL TRNA METHYLTHIOTRANSFERASE CDK5RAP1"/>
    <property type="match status" value="1"/>
</dbReference>
<dbReference type="NCBIfam" id="TIGR00089">
    <property type="entry name" value="MiaB/RimO family radical SAM methylthiotransferase"/>
    <property type="match status" value="1"/>
</dbReference>
<gene>
    <name evidence="13 17" type="primary">miaB</name>
    <name evidence="17" type="ORF">COPCOM_02720</name>
</gene>
<keyword evidence="3 13" id="KW-0808">Transferase</keyword>
<dbReference type="SMART" id="SM00729">
    <property type="entry name" value="Elp3"/>
    <property type="match status" value="1"/>
</dbReference>
<dbReference type="EMBL" id="ABVR01000041">
    <property type="protein sequence ID" value="EEG89730.1"/>
    <property type="molecule type" value="Genomic_DNA"/>
</dbReference>
<dbReference type="PROSITE" id="PS01278">
    <property type="entry name" value="MTTASE_RADICAL"/>
    <property type="match status" value="1"/>
</dbReference>
<feature type="domain" description="TRAM" evidence="14">
    <location>
        <begin position="440"/>
        <end position="503"/>
    </location>
</feature>
<dbReference type="FunFam" id="3.80.30.20:FF:000001">
    <property type="entry name" value="tRNA-2-methylthio-N(6)-dimethylallyladenosine synthase 2"/>
    <property type="match status" value="1"/>
</dbReference>
<dbReference type="GO" id="GO:0005829">
    <property type="term" value="C:cytosol"/>
    <property type="evidence" value="ECO:0007669"/>
    <property type="project" value="TreeGrafter"/>
</dbReference>
<comment type="catalytic activity">
    <reaction evidence="9 13">
        <text>N(6)-dimethylallyladenosine(37) in tRNA + (sulfur carrier)-SH + AH2 + 2 S-adenosyl-L-methionine = 2-methylsulfanyl-N(6)-dimethylallyladenosine(37) in tRNA + (sulfur carrier)-H + 5'-deoxyadenosine + L-methionine + A + S-adenosyl-L-homocysteine + 2 H(+)</text>
        <dbReference type="Rhea" id="RHEA:37067"/>
        <dbReference type="Rhea" id="RHEA-COMP:10375"/>
        <dbReference type="Rhea" id="RHEA-COMP:10376"/>
        <dbReference type="Rhea" id="RHEA-COMP:14737"/>
        <dbReference type="Rhea" id="RHEA-COMP:14739"/>
        <dbReference type="ChEBI" id="CHEBI:13193"/>
        <dbReference type="ChEBI" id="CHEBI:15378"/>
        <dbReference type="ChEBI" id="CHEBI:17319"/>
        <dbReference type="ChEBI" id="CHEBI:17499"/>
        <dbReference type="ChEBI" id="CHEBI:29917"/>
        <dbReference type="ChEBI" id="CHEBI:57844"/>
        <dbReference type="ChEBI" id="CHEBI:57856"/>
        <dbReference type="ChEBI" id="CHEBI:59789"/>
        <dbReference type="ChEBI" id="CHEBI:64428"/>
        <dbReference type="ChEBI" id="CHEBI:74415"/>
        <dbReference type="ChEBI" id="CHEBI:74417"/>
        <dbReference type="EC" id="2.8.4.3"/>
    </reaction>
</comment>
<evidence type="ECO:0000259" key="15">
    <source>
        <dbReference type="PROSITE" id="PS51449"/>
    </source>
</evidence>
<evidence type="ECO:0000256" key="11">
    <source>
        <dbReference type="ARBA" id="ARBA00080698"/>
    </source>
</evidence>
<evidence type="ECO:0000256" key="2">
    <source>
        <dbReference type="ARBA" id="ARBA00022485"/>
    </source>
</evidence>
<dbReference type="CDD" id="cd01335">
    <property type="entry name" value="Radical_SAM"/>
    <property type="match status" value="1"/>
</dbReference>
<name>C0BA88_9FIRM</name>
<comment type="subunit">
    <text evidence="13">Monomer.</text>
</comment>
<sequence>MRALLPMKGKMKMSGYNNKEEIEKILESVDITGEAPIAEPERQYYFIKKARKYVKEMSEKIGRPLTATTVTFGCQMNARDSEKLVGVLELIGYKEEPDEEKADFVIYNTCTVRENANLRVYGRLGQLGAKKKKKNPHMFIGLCGCMMQEPTVVEKIKKSYRFVDLIFGTHNIYKFAELIVTRFESERMVIDIWKDTDKIVEDLPSERKFSFKSGVNIMFGCNNFCSYCIVPYVRGRERSRNPKDIIREIEGLVADGVVEVMLLGQNVNSYGKNLEEPMTFAQLLQEIEKIEGLERIRFMTSHPKDLSDELIDVMAHSKKICKHLHLPVQSGSSRILQKMNRHYTKEHYLEVVRKIREAVPDISLTTDIIVGFPGETEEDFQDTLDIVRQVRYDSAFTFIYSKRTGTPAAAMEDQVPDDVVKDRFDRLLKEVQQISAEVCSVHQGTTQDVLVESVNDHDPSLVTGRMSNNLLVHFPGDESMIGKIVTVYLKEAKGFYYMGELCK</sequence>
<dbReference type="InterPro" id="IPR020612">
    <property type="entry name" value="Methylthiotransferase_CS"/>
</dbReference>
<evidence type="ECO:0000256" key="9">
    <source>
        <dbReference type="ARBA" id="ARBA00051425"/>
    </source>
</evidence>
<dbReference type="PANTHER" id="PTHR43020">
    <property type="entry name" value="CDK5 REGULATORY SUBUNIT-ASSOCIATED PROTEIN 1"/>
    <property type="match status" value="1"/>
</dbReference>
<evidence type="ECO:0000256" key="10">
    <source>
        <dbReference type="ARBA" id="ARBA00068570"/>
    </source>
</evidence>
<dbReference type="SFLD" id="SFLDG01082">
    <property type="entry name" value="B12-binding_domain_containing"/>
    <property type="match status" value="1"/>
</dbReference>
<dbReference type="InterPro" id="IPR013848">
    <property type="entry name" value="Methylthiotransferase_N"/>
</dbReference>
<dbReference type="HOGENOM" id="CLU_018697_2_0_9"/>
<reference evidence="17 18" key="2">
    <citation type="submission" date="2009-03" db="EMBL/GenBank/DDBJ databases">
        <title>Draft genome sequence of Coprococcus comes (ATCC 27758).</title>
        <authorList>
            <person name="Sudarsanam P."/>
            <person name="Ley R."/>
            <person name="Guruge J."/>
            <person name="Turnbaugh P.J."/>
            <person name="Mahowald M."/>
            <person name="Liep D."/>
            <person name="Gordon J."/>
        </authorList>
    </citation>
    <scope>NUCLEOTIDE SEQUENCE [LARGE SCALE GENOMIC DNA]</scope>
    <source>
        <strain evidence="17 18">ATCC 27758</strain>
    </source>
</reference>
<evidence type="ECO:0000256" key="6">
    <source>
        <dbReference type="ARBA" id="ARBA00023004"/>
    </source>
</evidence>
<feature type="binding site" evidence="13">
    <location>
        <position position="221"/>
    </location>
    <ligand>
        <name>[4Fe-4S] cluster</name>
        <dbReference type="ChEBI" id="CHEBI:49883"/>
        <label>2</label>
        <note>4Fe-4S-S-AdoMet</note>
    </ligand>
</feature>
<feature type="binding site" evidence="13">
    <location>
        <position position="225"/>
    </location>
    <ligand>
        <name>[4Fe-4S] cluster</name>
        <dbReference type="ChEBI" id="CHEBI:49883"/>
        <label>2</label>
        <note>4Fe-4S-S-AdoMet</note>
    </ligand>
</feature>
<dbReference type="InterPro" id="IPR023404">
    <property type="entry name" value="rSAM_horseshoe"/>
</dbReference>
<dbReference type="SFLD" id="SFLDG01061">
    <property type="entry name" value="methylthiotransferase"/>
    <property type="match status" value="1"/>
</dbReference>
<keyword evidence="7 13" id="KW-0411">Iron-sulfur</keyword>
<evidence type="ECO:0000313" key="18">
    <source>
        <dbReference type="Proteomes" id="UP000003793"/>
    </source>
</evidence>
<dbReference type="Pfam" id="PF01938">
    <property type="entry name" value="TRAM"/>
    <property type="match status" value="1"/>
</dbReference>